<evidence type="ECO:0000313" key="2">
    <source>
        <dbReference type="EMBL" id="KAH7061415.1"/>
    </source>
</evidence>
<feature type="compositionally biased region" description="Basic and acidic residues" evidence="1">
    <location>
        <begin position="10"/>
        <end position="19"/>
    </location>
</feature>
<feature type="region of interest" description="Disordered" evidence="1">
    <location>
        <begin position="557"/>
        <end position="634"/>
    </location>
</feature>
<dbReference type="Proteomes" id="UP000774617">
    <property type="component" value="Unassembled WGS sequence"/>
</dbReference>
<feature type="compositionally biased region" description="Basic residues" evidence="1">
    <location>
        <begin position="419"/>
        <end position="428"/>
    </location>
</feature>
<feature type="compositionally biased region" description="Polar residues" evidence="1">
    <location>
        <begin position="357"/>
        <end position="369"/>
    </location>
</feature>
<feature type="compositionally biased region" description="Low complexity" evidence="1">
    <location>
        <begin position="463"/>
        <end position="483"/>
    </location>
</feature>
<feature type="compositionally biased region" description="Low complexity" evidence="1">
    <location>
        <begin position="429"/>
        <end position="454"/>
    </location>
</feature>
<feature type="compositionally biased region" description="Basic and acidic residues" evidence="1">
    <location>
        <begin position="287"/>
        <end position="313"/>
    </location>
</feature>
<accession>A0ABQ8GPK5</accession>
<gene>
    <name evidence="2" type="ORF">B0J12DRAFT_736547</name>
</gene>
<name>A0ABQ8GPK5_9PEZI</name>
<evidence type="ECO:0000256" key="1">
    <source>
        <dbReference type="SAM" id="MobiDB-lite"/>
    </source>
</evidence>
<reference evidence="2 3" key="1">
    <citation type="journal article" date="2021" name="Nat. Commun.">
        <title>Genetic determinants of endophytism in the Arabidopsis root mycobiome.</title>
        <authorList>
            <person name="Mesny F."/>
            <person name="Miyauchi S."/>
            <person name="Thiergart T."/>
            <person name="Pickel B."/>
            <person name="Atanasova L."/>
            <person name="Karlsson M."/>
            <person name="Huettel B."/>
            <person name="Barry K.W."/>
            <person name="Haridas S."/>
            <person name="Chen C."/>
            <person name="Bauer D."/>
            <person name="Andreopoulos W."/>
            <person name="Pangilinan J."/>
            <person name="LaButti K."/>
            <person name="Riley R."/>
            <person name="Lipzen A."/>
            <person name="Clum A."/>
            <person name="Drula E."/>
            <person name="Henrissat B."/>
            <person name="Kohler A."/>
            <person name="Grigoriev I.V."/>
            <person name="Martin F.M."/>
            <person name="Hacquard S."/>
        </authorList>
    </citation>
    <scope>NUCLEOTIDE SEQUENCE [LARGE SCALE GENOMIC DNA]</scope>
    <source>
        <strain evidence="2 3">MPI-SDFR-AT-0080</strain>
    </source>
</reference>
<feature type="region of interest" description="Disordered" evidence="1">
    <location>
        <begin position="192"/>
        <end position="541"/>
    </location>
</feature>
<organism evidence="2 3">
    <name type="scientific">Macrophomina phaseolina</name>
    <dbReference type="NCBI Taxonomy" id="35725"/>
    <lineage>
        <taxon>Eukaryota</taxon>
        <taxon>Fungi</taxon>
        <taxon>Dikarya</taxon>
        <taxon>Ascomycota</taxon>
        <taxon>Pezizomycotina</taxon>
        <taxon>Dothideomycetes</taxon>
        <taxon>Dothideomycetes incertae sedis</taxon>
        <taxon>Botryosphaeriales</taxon>
        <taxon>Botryosphaeriaceae</taxon>
        <taxon>Macrophomina</taxon>
    </lineage>
</organism>
<feature type="compositionally biased region" description="Acidic residues" evidence="1">
    <location>
        <begin position="623"/>
        <end position="634"/>
    </location>
</feature>
<keyword evidence="3" id="KW-1185">Reference proteome</keyword>
<feature type="compositionally biased region" description="Low complexity" evidence="1">
    <location>
        <begin position="522"/>
        <end position="536"/>
    </location>
</feature>
<feature type="compositionally biased region" description="Basic and acidic residues" evidence="1">
    <location>
        <begin position="607"/>
        <end position="622"/>
    </location>
</feature>
<evidence type="ECO:0000313" key="3">
    <source>
        <dbReference type="Proteomes" id="UP000774617"/>
    </source>
</evidence>
<feature type="compositionally biased region" description="Polar residues" evidence="1">
    <location>
        <begin position="271"/>
        <end position="286"/>
    </location>
</feature>
<feature type="compositionally biased region" description="Basic and acidic residues" evidence="1">
    <location>
        <begin position="131"/>
        <end position="150"/>
    </location>
</feature>
<proteinExistence type="predicted"/>
<dbReference type="EMBL" id="JAGTJR010000004">
    <property type="protein sequence ID" value="KAH7061415.1"/>
    <property type="molecule type" value="Genomic_DNA"/>
</dbReference>
<sequence>MAQSLSPDHPTQEHFHDPARNTYRYIHLPDTSWISQRDPPEFDDALLQSLEQKRQELDAKVARYIAKKQGQFNDYVAEKNRRYDLRTEDRQKRRAAQQERGHEQAMAEACEDASGAPHLMEDDSEASWFTKQREEDARKRAEAVSEEVAKSDTTYSDSPDAAAHATLSTVRERDSEILQLLPGFLPLLEDQEKLSSSAPAANRGDGRPSRNPRSELIRSSTMPPSLSHRPAPRRSSLKQSNGDRPGSARKAVRLSLGPSIVTPTQSPPNDGPSTSTNHSAQTSLSEETLRNIQREIEEAERWKSEPERIHTEEIPIEDLLSATAHVNPRQADIEIAPDHISSPSSASPEKGKAKAGSSVNDDNSENAGSEKQPSPPQSKPNYSASPLNFGKEEIPQRPTASLGRRSSLTEEAKSAPKEPKKKKKKKVKTATTTGLPTYTPARAPTTTALSSTAPEVGTSSARSIANSSQQAPQAQSASLLSSSFVDANNTGIFYPTRSRPPPSHMRPDEASLSAVDVPLPVGGLSSSDSPPTSYGSALRGASLGESYMALNFARRMEKNKAERKDGGNSVGGSGVGRKNKGKAGQPPSHGPLREVDEDEDDEDDEADRLVRQREEKYRRDRMQDEEEFAGELDL</sequence>
<feature type="compositionally biased region" description="Acidic residues" evidence="1">
    <location>
        <begin position="595"/>
        <end position="606"/>
    </location>
</feature>
<comment type="caution">
    <text evidence="2">The sequence shown here is derived from an EMBL/GenBank/DDBJ whole genome shotgun (WGS) entry which is preliminary data.</text>
</comment>
<feature type="compositionally biased region" description="Basic and acidic residues" evidence="1">
    <location>
        <begin position="407"/>
        <end position="418"/>
    </location>
</feature>
<feature type="compositionally biased region" description="Basic and acidic residues" evidence="1">
    <location>
        <begin position="86"/>
        <end position="105"/>
    </location>
</feature>
<feature type="compositionally biased region" description="Basic and acidic residues" evidence="1">
    <location>
        <begin position="557"/>
        <end position="566"/>
    </location>
</feature>
<feature type="region of interest" description="Disordered" evidence="1">
    <location>
        <begin position="1"/>
        <end position="20"/>
    </location>
</feature>
<feature type="compositionally biased region" description="Basic and acidic residues" evidence="1">
    <location>
        <begin position="204"/>
        <end position="216"/>
    </location>
</feature>
<protein>
    <submittedName>
        <fullName evidence="2">Uncharacterized protein</fullName>
    </submittedName>
</protein>
<feature type="region of interest" description="Disordered" evidence="1">
    <location>
        <begin position="86"/>
        <end position="172"/>
    </location>
</feature>